<organism evidence="1 2">
    <name type="scientific">Pristionchus pacificus</name>
    <name type="common">Parasitic nematode worm</name>
    <dbReference type="NCBI Taxonomy" id="54126"/>
    <lineage>
        <taxon>Eukaryota</taxon>
        <taxon>Metazoa</taxon>
        <taxon>Ecdysozoa</taxon>
        <taxon>Nematoda</taxon>
        <taxon>Chromadorea</taxon>
        <taxon>Rhabditida</taxon>
        <taxon>Rhabditina</taxon>
        <taxon>Diplogasteromorpha</taxon>
        <taxon>Diplogasteroidea</taxon>
        <taxon>Neodiplogasteridae</taxon>
        <taxon>Pristionchus</taxon>
    </lineage>
</organism>
<sequence>MESLNAASMEEGKFETWTCVVFLIAATLVIFSGVAYVIITRETPEERLERFFKKYDPKYGTRQIWSAAS</sequence>
<name>A0A2A6CE88_PRIPA</name>
<evidence type="ECO:0000313" key="2">
    <source>
        <dbReference type="Proteomes" id="UP000005239"/>
    </source>
</evidence>
<gene>
    <name evidence="1" type="primary">WBGene00281608</name>
</gene>
<evidence type="ECO:0000313" key="1">
    <source>
        <dbReference type="EnsemblMetazoa" id="PPA43239.1"/>
    </source>
</evidence>
<reference evidence="1" key="2">
    <citation type="submission" date="2022-06" db="UniProtKB">
        <authorList>
            <consortium name="EnsemblMetazoa"/>
        </authorList>
    </citation>
    <scope>IDENTIFICATION</scope>
    <source>
        <strain evidence="1">PS312</strain>
    </source>
</reference>
<proteinExistence type="predicted"/>
<accession>A0A2A6CE88</accession>
<accession>A0A8R1YZH8</accession>
<dbReference type="Proteomes" id="UP000005239">
    <property type="component" value="Unassembled WGS sequence"/>
</dbReference>
<keyword evidence="2" id="KW-1185">Reference proteome</keyword>
<dbReference type="EnsemblMetazoa" id="PPA43239.1">
    <property type="protein sequence ID" value="PPA43239.1"/>
    <property type="gene ID" value="WBGene00281608"/>
</dbReference>
<reference evidence="2" key="1">
    <citation type="journal article" date="2008" name="Nat. Genet.">
        <title>The Pristionchus pacificus genome provides a unique perspective on nematode lifestyle and parasitism.</title>
        <authorList>
            <person name="Dieterich C."/>
            <person name="Clifton S.W."/>
            <person name="Schuster L.N."/>
            <person name="Chinwalla A."/>
            <person name="Delehaunty K."/>
            <person name="Dinkelacker I."/>
            <person name="Fulton L."/>
            <person name="Fulton R."/>
            <person name="Godfrey J."/>
            <person name="Minx P."/>
            <person name="Mitreva M."/>
            <person name="Roeseler W."/>
            <person name="Tian H."/>
            <person name="Witte H."/>
            <person name="Yang S.P."/>
            <person name="Wilson R.K."/>
            <person name="Sommer R.J."/>
        </authorList>
    </citation>
    <scope>NUCLEOTIDE SEQUENCE [LARGE SCALE GENOMIC DNA]</scope>
    <source>
        <strain evidence="2">PS312</strain>
    </source>
</reference>
<protein>
    <submittedName>
        <fullName evidence="1">Uncharacterized protein</fullName>
    </submittedName>
</protein>
<dbReference type="AlphaFoldDB" id="A0A2A6CE88"/>